<dbReference type="STRING" id="1123269.NX02_29220"/>
<protein>
    <submittedName>
        <fullName evidence="1">Uncharacterized protein</fullName>
    </submittedName>
</protein>
<accession>W0ALE6</accession>
<organism evidence="1 2">
    <name type="scientific">Sphingomonas sanxanigenens DSM 19645 = NX02</name>
    <dbReference type="NCBI Taxonomy" id="1123269"/>
    <lineage>
        <taxon>Bacteria</taxon>
        <taxon>Pseudomonadati</taxon>
        <taxon>Pseudomonadota</taxon>
        <taxon>Alphaproteobacteria</taxon>
        <taxon>Sphingomonadales</taxon>
        <taxon>Sphingomonadaceae</taxon>
        <taxon>Sphingomonas</taxon>
    </lineage>
</organism>
<dbReference type="EMBL" id="CP006644">
    <property type="protein sequence ID" value="AHE57412.1"/>
    <property type="molecule type" value="Genomic_DNA"/>
</dbReference>
<proteinExistence type="predicted"/>
<reference evidence="1 2" key="1">
    <citation type="submission" date="2013-07" db="EMBL/GenBank/DDBJ databases">
        <title>Completed genome of Sphingomonas sanxanigenens NX02.</title>
        <authorList>
            <person name="Ma T."/>
            <person name="Huang H."/>
            <person name="Wu M."/>
            <person name="Li X."/>
            <person name="Li G."/>
        </authorList>
    </citation>
    <scope>NUCLEOTIDE SEQUENCE [LARGE SCALE GENOMIC DNA]</scope>
    <source>
        <strain evidence="1 2">NX02</strain>
    </source>
</reference>
<gene>
    <name evidence="1" type="ORF">NX02_29220</name>
</gene>
<dbReference type="AlphaFoldDB" id="W0ALE6"/>
<name>W0ALE6_9SPHN</name>
<sequence>MKHFAAGFALPFGDPLDRSRVRRSRPPSKL</sequence>
<evidence type="ECO:0000313" key="2">
    <source>
        <dbReference type="Proteomes" id="UP000018851"/>
    </source>
</evidence>
<dbReference type="KEGG" id="ssan:NX02_29220"/>
<dbReference type="HOGENOM" id="CLU_3405526_0_0_5"/>
<dbReference type="Proteomes" id="UP000018851">
    <property type="component" value="Chromosome"/>
</dbReference>
<keyword evidence="2" id="KW-1185">Reference proteome</keyword>
<evidence type="ECO:0000313" key="1">
    <source>
        <dbReference type="EMBL" id="AHE57412.1"/>
    </source>
</evidence>